<protein>
    <submittedName>
        <fullName evidence="2">Uncharacterized protein</fullName>
    </submittedName>
</protein>
<feature type="compositionally biased region" description="Low complexity" evidence="1">
    <location>
        <begin position="227"/>
        <end position="240"/>
    </location>
</feature>
<evidence type="ECO:0000256" key="1">
    <source>
        <dbReference type="SAM" id="MobiDB-lite"/>
    </source>
</evidence>
<name>A0ABS2HTD4_9ACTN</name>
<reference evidence="2 3" key="1">
    <citation type="submission" date="2021-02" db="EMBL/GenBank/DDBJ databases">
        <title>Genome Streptomyces sp. RHZ10.</title>
        <authorList>
            <person name="Besaury L."/>
        </authorList>
    </citation>
    <scope>NUCLEOTIDE SEQUENCE [LARGE SCALE GENOMIC DNA]</scope>
    <source>
        <strain evidence="2 3">RHZ10</strain>
    </source>
</reference>
<gene>
    <name evidence="2" type="ORF">JS521_10605</name>
</gene>
<dbReference type="RefSeq" id="WP_205082468.1">
    <property type="nucleotide sequence ID" value="NZ_JAFEUF010000037.1"/>
</dbReference>
<evidence type="ECO:0000313" key="3">
    <source>
        <dbReference type="Proteomes" id="UP000712045"/>
    </source>
</evidence>
<keyword evidence="3" id="KW-1185">Reference proteome</keyword>
<accession>A0ABS2HTD4</accession>
<comment type="caution">
    <text evidence="2">The sequence shown here is derived from an EMBL/GenBank/DDBJ whole genome shotgun (WGS) entry which is preliminary data.</text>
</comment>
<organism evidence="2 3">
    <name type="scientific">Streptomyces durocortorensis</name>
    <dbReference type="NCBI Taxonomy" id="2811104"/>
    <lineage>
        <taxon>Bacteria</taxon>
        <taxon>Bacillati</taxon>
        <taxon>Actinomycetota</taxon>
        <taxon>Actinomycetes</taxon>
        <taxon>Kitasatosporales</taxon>
        <taxon>Streptomycetaceae</taxon>
        <taxon>Streptomyces</taxon>
    </lineage>
</organism>
<evidence type="ECO:0000313" key="2">
    <source>
        <dbReference type="EMBL" id="MBM7054301.1"/>
    </source>
</evidence>
<dbReference type="Proteomes" id="UP000712045">
    <property type="component" value="Unassembled WGS sequence"/>
</dbReference>
<feature type="region of interest" description="Disordered" evidence="1">
    <location>
        <begin position="227"/>
        <end position="246"/>
    </location>
</feature>
<proteinExistence type="predicted"/>
<dbReference type="EMBL" id="JAFEUF010000037">
    <property type="protein sequence ID" value="MBM7054301.1"/>
    <property type="molecule type" value="Genomic_DNA"/>
</dbReference>
<sequence length="246" mass="27235">MRSEGDPETWKLPIEFFLPGKANSLQVSNARDTMIDECMAQEGFEAWQPAPDLPSIDGTSFTDRRYGIHDEELTRKRGYHPDLALQNAYDEAMRIGAVDMSGSDPAALRTCVEKADGTVPDLEASAVAQEIDNRSFIASMKDTAVIKVFGQWSDCMKKSGFNYKTPLDALSDSRFGDAKQVTDLEISTAQTDLKCRNQHKVTQTWFETEAKIQQAEIKKQLPALNAANEENASATSKASAFLRDGQ</sequence>